<keyword evidence="1" id="KW-1133">Transmembrane helix</keyword>
<reference evidence="3 4" key="1">
    <citation type="submission" date="2016-02" db="EMBL/GenBank/DDBJ databases">
        <title>Complete genome sequence of Halocynthiibacter arcticus PAMC 20958t from arctic marine sediment.</title>
        <authorList>
            <person name="Lee Y.M."/>
            <person name="Baek K."/>
            <person name="Lee H.K."/>
            <person name="Shin S.C."/>
        </authorList>
    </citation>
    <scope>NUCLEOTIDE SEQUENCE [LARGE SCALE GENOMIC DNA]</scope>
    <source>
        <strain evidence="3">PAMC 20958</strain>
    </source>
</reference>
<feature type="transmembrane region" description="Helical" evidence="1">
    <location>
        <begin position="111"/>
        <end position="134"/>
    </location>
</feature>
<protein>
    <recommendedName>
        <fullName evidence="2">Potassium channel domain-containing protein</fullName>
    </recommendedName>
</protein>
<dbReference type="EMBL" id="CP014327">
    <property type="protein sequence ID" value="AML50538.1"/>
    <property type="molecule type" value="Genomic_DNA"/>
</dbReference>
<evidence type="ECO:0000259" key="2">
    <source>
        <dbReference type="Pfam" id="PF07885"/>
    </source>
</evidence>
<dbReference type="Gene3D" id="1.10.287.70">
    <property type="match status" value="1"/>
</dbReference>
<feature type="domain" description="Potassium channel" evidence="2">
    <location>
        <begin position="66"/>
        <end position="133"/>
    </location>
</feature>
<keyword evidence="4" id="KW-1185">Reference proteome</keyword>
<evidence type="ECO:0000313" key="3">
    <source>
        <dbReference type="EMBL" id="AML50538.1"/>
    </source>
</evidence>
<dbReference type="OrthoDB" id="2974133at2"/>
<feature type="transmembrane region" description="Helical" evidence="1">
    <location>
        <begin position="6"/>
        <end position="25"/>
    </location>
</feature>
<organism evidence="3 4">
    <name type="scientific">Falsihalocynthiibacter arcticus</name>
    <dbReference type="NCBI Taxonomy" id="1579316"/>
    <lineage>
        <taxon>Bacteria</taxon>
        <taxon>Pseudomonadati</taxon>
        <taxon>Pseudomonadota</taxon>
        <taxon>Alphaproteobacteria</taxon>
        <taxon>Rhodobacterales</taxon>
        <taxon>Roseobacteraceae</taxon>
        <taxon>Falsihalocynthiibacter</taxon>
    </lineage>
</organism>
<dbReference type="RefSeq" id="WP_039001019.1">
    <property type="nucleotide sequence ID" value="NZ_CP014327.1"/>
</dbReference>
<evidence type="ECO:0000256" key="1">
    <source>
        <dbReference type="SAM" id="Phobius"/>
    </source>
</evidence>
<dbReference type="KEGG" id="hat:RC74_03965"/>
<keyword evidence="1" id="KW-0472">Membrane</keyword>
<keyword evidence="1" id="KW-0812">Transmembrane</keyword>
<name>A0A126UWS9_9RHOB</name>
<dbReference type="SUPFAM" id="SSF81324">
    <property type="entry name" value="Voltage-gated potassium channels"/>
    <property type="match status" value="1"/>
</dbReference>
<gene>
    <name evidence="3" type="ORF">RC74_03965</name>
</gene>
<dbReference type="STRING" id="1579316.RC74_03965"/>
<dbReference type="Pfam" id="PF07885">
    <property type="entry name" value="Ion_trans_2"/>
    <property type="match status" value="1"/>
</dbReference>
<proteinExistence type="predicted"/>
<evidence type="ECO:0000313" key="4">
    <source>
        <dbReference type="Proteomes" id="UP000070371"/>
    </source>
</evidence>
<sequence>MELTGQILSGTGLLSLCAILHVVLVSKSVDAIPHFSKRIENLSYSWRLPIFVGVTFVMVVFSLTLQVWIWAISFIYIGAFSDWPTSVYFSLVTFTTLGYGDITLGPEHRVFAAFAAVTGLLTFGISTAFLVGLVSRVLSLSPVLDAAILSKKQP</sequence>
<dbReference type="AlphaFoldDB" id="A0A126UWS9"/>
<accession>A0A126UWS9</accession>
<dbReference type="Proteomes" id="UP000070371">
    <property type="component" value="Chromosome"/>
</dbReference>
<feature type="transmembrane region" description="Helical" evidence="1">
    <location>
        <begin position="46"/>
        <end position="79"/>
    </location>
</feature>
<dbReference type="InterPro" id="IPR013099">
    <property type="entry name" value="K_chnl_dom"/>
</dbReference>
<feature type="transmembrane region" description="Helical" evidence="1">
    <location>
        <begin position="85"/>
        <end position="104"/>
    </location>
</feature>